<feature type="transmembrane region" description="Helical" evidence="10">
    <location>
        <begin position="312"/>
        <end position="333"/>
    </location>
</feature>
<dbReference type="PANTHER" id="PTHR43298">
    <property type="entry name" value="MULTIDRUG RESISTANCE PROTEIN NORM-RELATED"/>
    <property type="match status" value="1"/>
</dbReference>
<dbReference type="GO" id="GO:0042910">
    <property type="term" value="F:xenobiotic transmembrane transporter activity"/>
    <property type="evidence" value="ECO:0007669"/>
    <property type="project" value="InterPro"/>
</dbReference>
<keyword evidence="3" id="KW-0050">Antiport</keyword>
<dbReference type="Proteomes" id="UP000569951">
    <property type="component" value="Unassembled WGS sequence"/>
</dbReference>
<accession>A0A841HZQ8</accession>
<comment type="caution">
    <text evidence="11">The sequence shown here is derived from an EMBL/GenBank/DDBJ whole genome shotgun (WGS) entry which is preliminary data.</text>
</comment>
<feature type="transmembrane region" description="Helical" evidence="10">
    <location>
        <begin position="170"/>
        <end position="191"/>
    </location>
</feature>
<keyword evidence="12" id="KW-1185">Reference proteome</keyword>
<dbReference type="GO" id="GO:0005886">
    <property type="term" value="C:plasma membrane"/>
    <property type="evidence" value="ECO:0007669"/>
    <property type="project" value="UniProtKB-SubCell"/>
</dbReference>
<feature type="transmembrane region" description="Helical" evidence="10">
    <location>
        <begin position="385"/>
        <end position="404"/>
    </location>
</feature>
<dbReference type="EMBL" id="JACHHG010000003">
    <property type="protein sequence ID" value="MBB6097690.1"/>
    <property type="molecule type" value="Genomic_DNA"/>
</dbReference>
<dbReference type="AlphaFoldDB" id="A0A841HZQ8"/>
<feature type="transmembrane region" description="Helical" evidence="10">
    <location>
        <begin position="276"/>
        <end position="300"/>
    </location>
</feature>
<dbReference type="InterPro" id="IPR050222">
    <property type="entry name" value="MATE_MdtK"/>
</dbReference>
<dbReference type="InterPro" id="IPR002528">
    <property type="entry name" value="MATE_fam"/>
</dbReference>
<dbReference type="NCBIfam" id="TIGR00797">
    <property type="entry name" value="matE"/>
    <property type="match status" value="1"/>
</dbReference>
<evidence type="ECO:0000256" key="3">
    <source>
        <dbReference type="ARBA" id="ARBA00022449"/>
    </source>
</evidence>
<dbReference type="RefSeq" id="WP_183985372.1">
    <property type="nucleotide sequence ID" value="NZ_JACHHG010000003.1"/>
</dbReference>
<dbReference type="CDD" id="cd13133">
    <property type="entry name" value="MATE_like_7"/>
    <property type="match status" value="1"/>
</dbReference>
<keyword evidence="2" id="KW-0813">Transport</keyword>
<evidence type="ECO:0000313" key="12">
    <source>
        <dbReference type="Proteomes" id="UP000569951"/>
    </source>
</evidence>
<evidence type="ECO:0000256" key="9">
    <source>
        <dbReference type="ARBA" id="ARBA00031636"/>
    </source>
</evidence>
<sequence length="444" mass="47194">MPAVRLLFRSKSGLTAELLQLAWPLIVSNLAYVLLGIVDTVYMGRVGAVEVGAVGLASNAVLTLMLLFRGTLETLPIFGARALGAGDPAGFRRWYSVYLALALLLGTVLALSGPSLLQALLRLLGTDPQVVGPVLIYGTIRMYEAPLHLLATVNGQAFVSSGDTRTPMRIAWAMVLLNALLAYLFVFGLGWGIAGAGWATFLAVAFQAGLSQVLLWRRFGPLLPGLPRRAELLKIVTVGVPVGLSTLAISAAFTTFNGLISRLGPLELAASQIAQQLAAFGFMPAFALSVAASTLVARALGERRPDRARRIGWRGAGVAAVLMGLLGLLFWTVPVPLLSLFTDRQEVWPLGSQVLRIMAIYQVMDAVAIVLGGTLAGAGDTRFRLMISLLGSWGVMVLPASYLLSHGYGLTAAWTAALVYIAFAALAFGGRFWSGRWLRYGAAL</sequence>
<gene>
    <name evidence="11" type="ORF">HNR42_001107</name>
</gene>
<evidence type="ECO:0000313" key="11">
    <source>
        <dbReference type="EMBL" id="MBB6097690.1"/>
    </source>
</evidence>
<feature type="transmembrane region" description="Helical" evidence="10">
    <location>
        <begin position="410"/>
        <end position="429"/>
    </location>
</feature>
<protein>
    <recommendedName>
        <fullName evidence="9">Multidrug-efflux transporter</fullName>
    </recommendedName>
</protein>
<dbReference type="PIRSF" id="PIRSF006603">
    <property type="entry name" value="DinF"/>
    <property type="match status" value="1"/>
</dbReference>
<dbReference type="GO" id="GO:0015297">
    <property type="term" value="F:antiporter activity"/>
    <property type="evidence" value="ECO:0007669"/>
    <property type="project" value="UniProtKB-KW"/>
</dbReference>
<evidence type="ECO:0000256" key="10">
    <source>
        <dbReference type="SAM" id="Phobius"/>
    </source>
</evidence>
<keyword evidence="7" id="KW-0406">Ion transport</keyword>
<reference evidence="11 12" key="1">
    <citation type="submission" date="2020-08" db="EMBL/GenBank/DDBJ databases">
        <title>Genomic Encyclopedia of Type Strains, Phase IV (KMG-IV): sequencing the most valuable type-strain genomes for metagenomic binning, comparative biology and taxonomic classification.</title>
        <authorList>
            <person name="Goeker M."/>
        </authorList>
    </citation>
    <scope>NUCLEOTIDE SEQUENCE [LARGE SCALE GENOMIC DNA]</scope>
    <source>
        <strain evidence="11 12">DSM 21458</strain>
    </source>
</reference>
<feature type="transmembrane region" description="Helical" evidence="10">
    <location>
        <begin position="197"/>
        <end position="215"/>
    </location>
</feature>
<feature type="transmembrane region" description="Helical" evidence="10">
    <location>
        <begin position="49"/>
        <end position="68"/>
    </location>
</feature>
<evidence type="ECO:0000256" key="5">
    <source>
        <dbReference type="ARBA" id="ARBA00022692"/>
    </source>
</evidence>
<dbReference type="PANTHER" id="PTHR43298:SF2">
    <property type="entry name" value="FMN_FAD EXPORTER YEEO-RELATED"/>
    <property type="match status" value="1"/>
</dbReference>
<evidence type="ECO:0000256" key="7">
    <source>
        <dbReference type="ARBA" id="ARBA00023065"/>
    </source>
</evidence>
<dbReference type="Pfam" id="PF01554">
    <property type="entry name" value="MatE"/>
    <property type="match status" value="2"/>
</dbReference>
<name>A0A841HZQ8_9DEIO</name>
<dbReference type="GO" id="GO:0006811">
    <property type="term" value="P:monoatomic ion transport"/>
    <property type="evidence" value="ECO:0007669"/>
    <property type="project" value="UniProtKB-KW"/>
</dbReference>
<evidence type="ECO:0000256" key="4">
    <source>
        <dbReference type="ARBA" id="ARBA00022475"/>
    </source>
</evidence>
<keyword evidence="4" id="KW-1003">Cell membrane</keyword>
<feature type="transmembrane region" description="Helical" evidence="10">
    <location>
        <begin position="235"/>
        <end position="256"/>
    </location>
</feature>
<keyword evidence="8 10" id="KW-0472">Membrane</keyword>
<dbReference type="InterPro" id="IPR048279">
    <property type="entry name" value="MdtK-like"/>
</dbReference>
<proteinExistence type="predicted"/>
<keyword evidence="6 10" id="KW-1133">Transmembrane helix</keyword>
<feature type="transmembrane region" description="Helical" evidence="10">
    <location>
        <begin position="20"/>
        <end position="42"/>
    </location>
</feature>
<feature type="transmembrane region" description="Helical" evidence="10">
    <location>
        <begin position="95"/>
        <end position="117"/>
    </location>
</feature>
<evidence type="ECO:0000256" key="1">
    <source>
        <dbReference type="ARBA" id="ARBA00004651"/>
    </source>
</evidence>
<feature type="transmembrane region" description="Helical" evidence="10">
    <location>
        <begin position="353"/>
        <end position="378"/>
    </location>
</feature>
<evidence type="ECO:0000256" key="2">
    <source>
        <dbReference type="ARBA" id="ARBA00022448"/>
    </source>
</evidence>
<comment type="subcellular location">
    <subcellularLocation>
        <location evidence="1">Cell membrane</location>
        <topology evidence="1">Multi-pass membrane protein</topology>
    </subcellularLocation>
</comment>
<organism evidence="11 12">
    <name type="scientific">Deinobacterium chartae</name>
    <dbReference type="NCBI Taxonomy" id="521158"/>
    <lineage>
        <taxon>Bacteria</taxon>
        <taxon>Thermotogati</taxon>
        <taxon>Deinococcota</taxon>
        <taxon>Deinococci</taxon>
        <taxon>Deinococcales</taxon>
        <taxon>Deinococcaceae</taxon>
        <taxon>Deinobacterium</taxon>
    </lineage>
</organism>
<evidence type="ECO:0000256" key="6">
    <source>
        <dbReference type="ARBA" id="ARBA00022989"/>
    </source>
</evidence>
<evidence type="ECO:0000256" key="8">
    <source>
        <dbReference type="ARBA" id="ARBA00023136"/>
    </source>
</evidence>
<keyword evidence="5 10" id="KW-0812">Transmembrane</keyword>